<sequence length="117" mass="12718">MAVSGGSATAREEGLVQIKPWRLGCPLEVIVGAPRRPGCRYAASTAEGRGRSVGGGPHEEAEKAYLLGDRVGHWPMDLPHPCGKAENDFLAQIEDPTGRGSFMVIKLDFFMMRSLRH</sequence>
<organism evidence="1 2">
    <name type="scientific">Oryza meyeriana var. granulata</name>
    <dbReference type="NCBI Taxonomy" id="110450"/>
    <lineage>
        <taxon>Eukaryota</taxon>
        <taxon>Viridiplantae</taxon>
        <taxon>Streptophyta</taxon>
        <taxon>Embryophyta</taxon>
        <taxon>Tracheophyta</taxon>
        <taxon>Spermatophyta</taxon>
        <taxon>Magnoliopsida</taxon>
        <taxon>Liliopsida</taxon>
        <taxon>Poales</taxon>
        <taxon>Poaceae</taxon>
        <taxon>BOP clade</taxon>
        <taxon>Oryzoideae</taxon>
        <taxon>Oryzeae</taxon>
        <taxon>Oryzinae</taxon>
        <taxon>Oryza</taxon>
        <taxon>Oryza meyeriana</taxon>
    </lineage>
</organism>
<comment type="caution">
    <text evidence="1">The sequence shown here is derived from an EMBL/GenBank/DDBJ whole genome shotgun (WGS) entry which is preliminary data.</text>
</comment>
<dbReference type="EMBL" id="SPHZ02000005">
    <property type="protein sequence ID" value="KAF0916953.1"/>
    <property type="molecule type" value="Genomic_DNA"/>
</dbReference>
<evidence type="ECO:0000313" key="1">
    <source>
        <dbReference type="EMBL" id="KAF0916953.1"/>
    </source>
</evidence>
<accession>A0A6G1DZ43</accession>
<name>A0A6G1DZ43_9ORYZ</name>
<dbReference type="Proteomes" id="UP000479710">
    <property type="component" value="Unassembled WGS sequence"/>
</dbReference>
<proteinExistence type="predicted"/>
<reference evidence="1 2" key="1">
    <citation type="submission" date="2019-11" db="EMBL/GenBank/DDBJ databases">
        <title>Whole genome sequence of Oryza granulata.</title>
        <authorList>
            <person name="Li W."/>
        </authorList>
    </citation>
    <scope>NUCLEOTIDE SEQUENCE [LARGE SCALE GENOMIC DNA]</scope>
    <source>
        <strain evidence="2">cv. Menghai</strain>
        <tissue evidence="1">Leaf</tissue>
    </source>
</reference>
<protein>
    <submittedName>
        <fullName evidence="1">Uncharacterized protein</fullName>
    </submittedName>
</protein>
<dbReference type="AlphaFoldDB" id="A0A6G1DZ43"/>
<evidence type="ECO:0000313" key="2">
    <source>
        <dbReference type="Proteomes" id="UP000479710"/>
    </source>
</evidence>
<keyword evidence="2" id="KW-1185">Reference proteome</keyword>
<gene>
    <name evidence="1" type="ORF">E2562_015124</name>
</gene>